<dbReference type="AlphaFoldDB" id="A0AAN9TM90"/>
<evidence type="ECO:0000256" key="6">
    <source>
        <dbReference type="ARBA" id="ARBA00022695"/>
    </source>
</evidence>
<protein>
    <recommendedName>
        <fullName evidence="12">Galactose-1-phosphate uridylyltransferase</fullName>
        <ecNumber evidence="12">2.7.7.12</ecNumber>
    </recommendedName>
</protein>
<dbReference type="GO" id="GO:0005737">
    <property type="term" value="C:cytoplasm"/>
    <property type="evidence" value="ECO:0007669"/>
    <property type="project" value="TreeGrafter"/>
</dbReference>
<dbReference type="PANTHER" id="PTHR11943:SF1">
    <property type="entry name" value="GALACTOSE-1-PHOSPHATE URIDYLYLTRANSFERASE"/>
    <property type="match status" value="1"/>
</dbReference>
<reference evidence="16 17" key="1">
    <citation type="submission" date="2024-03" db="EMBL/GenBank/DDBJ databases">
        <title>Adaptation during the transition from Ophiocordyceps entomopathogen to insect associate is accompanied by gene loss and intensified selection.</title>
        <authorList>
            <person name="Ward C.M."/>
            <person name="Onetto C.A."/>
            <person name="Borneman A.R."/>
        </authorList>
    </citation>
    <scope>NUCLEOTIDE SEQUENCE [LARGE SCALE GENOMIC DNA]</scope>
    <source>
        <strain evidence="16">AWRI1</strain>
        <tissue evidence="16">Single Adult Female</tissue>
    </source>
</reference>
<evidence type="ECO:0000256" key="7">
    <source>
        <dbReference type="ARBA" id="ARBA00022723"/>
    </source>
</evidence>
<comment type="catalytic activity">
    <reaction evidence="1 12">
        <text>alpha-D-galactose 1-phosphate + UDP-alpha-D-glucose = alpha-D-glucose 1-phosphate + UDP-alpha-D-galactose</text>
        <dbReference type="Rhea" id="RHEA:13989"/>
        <dbReference type="ChEBI" id="CHEBI:58336"/>
        <dbReference type="ChEBI" id="CHEBI:58601"/>
        <dbReference type="ChEBI" id="CHEBI:58885"/>
        <dbReference type="ChEBI" id="CHEBI:66914"/>
        <dbReference type="EC" id="2.7.7.12"/>
    </reaction>
</comment>
<keyword evidence="9 12" id="KW-0299">Galactose metabolism</keyword>
<organism evidence="16 17">
    <name type="scientific">Parthenolecanium corni</name>
    <dbReference type="NCBI Taxonomy" id="536013"/>
    <lineage>
        <taxon>Eukaryota</taxon>
        <taxon>Metazoa</taxon>
        <taxon>Ecdysozoa</taxon>
        <taxon>Arthropoda</taxon>
        <taxon>Hexapoda</taxon>
        <taxon>Insecta</taxon>
        <taxon>Pterygota</taxon>
        <taxon>Neoptera</taxon>
        <taxon>Paraneoptera</taxon>
        <taxon>Hemiptera</taxon>
        <taxon>Sternorrhyncha</taxon>
        <taxon>Coccoidea</taxon>
        <taxon>Coccidae</taxon>
        <taxon>Parthenolecanium</taxon>
    </lineage>
</organism>
<dbReference type="InterPro" id="IPR001937">
    <property type="entry name" value="GalP_UDPtransf1"/>
</dbReference>
<comment type="cofactor">
    <cofactor evidence="2">
        <name>Zn(2+)</name>
        <dbReference type="ChEBI" id="CHEBI:29105"/>
    </cofactor>
</comment>
<accession>A0AAN9TM90</accession>
<proteinExistence type="inferred from homology"/>
<dbReference type="EC" id="2.7.7.12" evidence="12"/>
<feature type="region of interest" description="Disordered" evidence="13">
    <location>
        <begin position="38"/>
        <end position="61"/>
    </location>
</feature>
<dbReference type="InterPro" id="IPR005849">
    <property type="entry name" value="GalP_Utransf_N"/>
</dbReference>
<keyword evidence="6 12" id="KW-0548">Nucleotidyltransferase</keyword>
<feature type="domain" description="Galactose-1-phosphate uridyl transferase N-terminal" evidence="14">
    <location>
        <begin position="2"/>
        <end position="175"/>
    </location>
</feature>
<evidence type="ECO:0000256" key="3">
    <source>
        <dbReference type="ARBA" id="ARBA00004947"/>
    </source>
</evidence>
<keyword evidence="5 12" id="KW-0808">Transferase</keyword>
<dbReference type="GO" id="GO:0008270">
    <property type="term" value="F:zinc ion binding"/>
    <property type="evidence" value="ECO:0007669"/>
    <property type="project" value="InterPro"/>
</dbReference>
<dbReference type="Gene3D" id="3.30.428.10">
    <property type="entry name" value="HIT-like"/>
    <property type="match status" value="2"/>
</dbReference>
<evidence type="ECO:0000256" key="9">
    <source>
        <dbReference type="ARBA" id="ARBA00023144"/>
    </source>
</evidence>
<evidence type="ECO:0000256" key="8">
    <source>
        <dbReference type="ARBA" id="ARBA00022833"/>
    </source>
</evidence>
<dbReference type="PANTHER" id="PTHR11943">
    <property type="entry name" value="GALACTOSE-1-PHOSPHATE URIDYLYLTRANSFERASE"/>
    <property type="match status" value="1"/>
</dbReference>
<dbReference type="FunFam" id="3.30.428.10:FF:000002">
    <property type="entry name" value="Galactose-1-phosphate uridylyltransferase"/>
    <property type="match status" value="1"/>
</dbReference>
<dbReference type="PROSITE" id="PS00117">
    <property type="entry name" value="GAL_P_UDP_TRANSF_I"/>
    <property type="match status" value="1"/>
</dbReference>
<dbReference type="InterPro" id="IPR019779">
    <property type="entry name" value="GalP_UDPtransf1_His-AS"/>
</dbReference>
<feature type="domain" description="Galactose-1-phosphate uridyl transferase C-terminal" evidence="15">
    <location>
        <begin position="185"/>
        <end position="348"/>
    </location>
</feature>
<keyword evidence="17" id="KW-1185">Reference proteome</keyword>
<evidence type="ECO:0000256" key="2">
    <source>
        <dbReference type="ARBA" id="ARBA00001947"/>
    </source>
</evidence>
<dbReference type="GO" id="GO:0008108">
    <property type="term" value="F:UDP-glucose:hexose-1-phosphate uridylyltransferase activity"/>
    <property type="evidence" value="ECO:0007669"/>
    <property type="project" value="UniProtKB-EC"/>
</dbReference>
<evidence type="ECO:0000256" key="13">
    <source>
        <dbReference type="SAM" id="MobiDB-lite"/>
    </source>
</evidence>
<name>A0AAN9TM90_9HEMI</name>
<dbReference type="InterPro" id="IPR036265">
    <property type="entry name" value="HIT-like_sf"/>
</dbReference>
<comment type="caution">
    <text evidence="16">The sequence shown here is derived from an EMBL/GenBank/DDBJ whole genome shotgun (WGS) entry which is preliminary data.</text>
</comment>
<dbReference type="CDD" id="cd00608">
    <property type="entry name" value="GalT"/>
    <property type="match status" value="1"/>
</dbReference>
<gene>
    <name evidence="16" type="ORF">V9T40_011962</name>
</gene>
<dbReference type="Pfam" id="PF01087">
    <property type="entry name" value="GalP_UDP_transf"/>
    <property type="match status" value="1"/>
</dbReference>
<comment type="similarity">
    <text evidence="4 12">Belongs to the galactose-1-phosphate uridylyltransferase type 1 family.</text>
</comment>
<keyword evidence="7 12" id="KW-0479">Metal-binding</keyword>
<evidence type="ECO:0000256" key="12">
    <source>
        <dbReference type="RuleBase" id="RU000506"/>
    </source>
</evidence>
<evidence type="ECO:0000259" key="14">
    <source>
        <dbReference type="Pfam" id="PF01087"/>
    </source>
</evidence>
<evidence type="ECO:0000256" key="10">
    <source>
        <dbReference type="ARBA" id="ARBA00023277"/>
    </source>
</evidence>
<dbReference type="FunFam" id="3.30.428.10:FF:000001">
    <property type="entry name" value="Galactose-1-phosphate uridylyltransferase"/>
    <property type="match status" value="1"/>
</dbReference>
<dbReference type="Pfam" id="PF02744">
    <property type="entry name" value="GalP_UDP_tr_C"/>
    <property type="match status" value="1"/>
</dbReference>
<dbReference type="InterPro" id="IPR005850">
    <property type="entry name" value="GalP_Utransf_C"/>
</dbReference>
<dbReference type="NCBIfam" id="NF008724">
    <property type="entry name" value="PRK11720.1"/>
    <property type="match status" value="1"/>
</dbReference>
<evidence type="ECO:0000256" key="11">
    <source>
        <dbReference type="PIRSR" id="PIRSR000808-1"/>
    </source>
</evidence>
<keyword evidence="10 12" id="KW-0119">Carbohydrate metabolism</keyword>
<dbReference type="GO" id="GO:0033499">
    <property type="term" value="P:galactose catabolic process via UDP-galactose, Leloir pathway"/>
    <property type="evidence" value="ECO:0007669"/>
    <property type="project" value="TreeGrafter"/>
</dbReference>
<evidence type="ECO:0000313" key="17">
    <source>
        <dbReference type="Proteomes" id="UP001367676"/>
    </source>
</evidence>
<comment type="pathway">
    <text evidence="3 12">Carbohydrate metabolism; galactose metabolism.</text>
</comment>
<dbReference type="Proteomes" id="UP001367676">
    <property type="component" value="Unassembled WGS sequence"/>
</dbReference>
<dbReference type="EMBL" id="JBBCAQ010000036">
    <property type="protein sequence ID" value="KAK7575676.1"/>
    <property type="molecule type" value="Genomic_DNA"/>
</dbReference>
<evidence type="ECO:0000256" key="4">
    <source>
        <dbReference type="ARBA" id="ARBA00010951"/>
    </source>
</evidence>
<feature type="active site" description="Tele-UMP-histidine intermediate" evidence="11">
    <location>
        <position position="165"/>
    </location>
</feature>
<evidence type="ECO:0000256" key="1">
    <source>
        <dbReference type="ARBA" id="ARBA00001107"/>
    </source>
</evidence>
<sequence>MEFAPEDHQHIRYNPLKGEWILVSPHRLKRPWQGQVEATTEEEIPEYDPTNPLSPGVTRPNGKVTEKYTSTYVFDNDFPAMYPESPDPPENSDCLFQMASGKGLCRVMCFHPKSNIQVPLMTIEELKSVIDRWIEQFEELGKKYLWVQIFENKGAIMGCSNPHPHCQIWAASFFPNEPRIKDMFQKEYYEKCKRPMLMDYVQRELEKKVRIVVENDDWIVVVPFWATWPYETMILPKTHIRRINELNEKQIISLADAMKRLTTKYDNIFKTSFPYTMGWHGAPTGDKYAENMDHWVFHGSYYPPLLRSATVKKFITGFELLAGAQRDLTPEKAAEIIRNQPDTHYKQSAEHKK</sequence>
<dbReference type="SUPFAM" id="SSF54197">
    <property type="entry name" value="HIT-like"/>
    <property type="match status" value="2"/>
</dbReference>
<evidence type="ECO:0000256" key="5">
    <source>
        <dbReference type="ARBA" id="ARBA00022679"/>
    </source>
</evidence>
<dbReference type="NCBIfam" id="TIGR00209">
    <property type="entry name" value="galT_1"/>
    <property type="match status" value="1"/>
</dbReference>
<evidence type="ECO:0000313" key="16">
    <source>
        <dbReference type="EMBL" id="KAK7575676.1"/>
    </source>
</evidence>
<dbReference type="PIRSF" id="PIRSF000808">
    <property type="entry name" value="GalT"/>
    <property type="match status" value="1"/>
</dbReference>
<evidence type="ECO:0000259" key="15">
    <source>
        <dbReference type="Pfam" id="PF02744"/>
    </source>
</evidence>
<keyword evidence="8" id="KW-0862">Zinc</keyword>